<organism evidence="9 10">
    <name type="scientific">Massilia cellulosiltytica</name>
    <dbReference type="NCBI Taxonomy" id="2683234"/>
    <lineage>
        <taxon>Bacteria</taxon>
        <taxon>Pseudomonadati</taxon>
        <taxon>Pseudomonadota</taxon>
        <taxon>Betaproteobacteria</taxon>
        <taxon>Burkholderiales</taxon>
        <taxon>Oxalobacteraceae</taxon>
        <taxon>Telluria group</taxon>
        <taxon>Massilia</taxon>
    </lineage>
</organism>
<keyword evidence="10" id="KW-1185">Reference proteome</keyword>
<feature type="coiled-coil region" evidence="5">
    <location>
        <begin position="487"/>
        <end position="514"/>
    </location>
</feature>
<dbReference type="PANTHER" id="PTHR43531:SF14">
    <property type="entry name" value="METHYL-ACCEPTING CHEMOTAXIS PROTEIN I-RELATED"/>
    <property type="match status" value="1"/>
</dbReference>
<dbReference type="PROSITE" id="PS50885">
    <property type="entry name" value="HAMP"/>
    <property type="match status" value="1"/>
</dbReference>
<dbReference type="CDD" id="cd06225">
    <property type="entry name" value="HAMP"/>
    <property type="match status" value="1"/>
</dbReference>
<keyword evidence="6" id="KW-0472">Membrane</keyword>
<keyword evidence="5" id="KW-0175">Coiled coil</keyword>
<dbReference type="GO" id="GO:0004888">
    <property type="term" value="F:transmembrane signaling receptor activity"/>
    <property type="evidence" value="ECO:0007669"/>
    <property type="project" value="InterPro"/>
</dbReference>
<proteinExistence type="inferred from homology"/>
<comment type="similarity">
    <text evidence="3">Belongs to the methyl-accepting chemotaxis (MCP) protein family.</text>
</comment>
<dbReference type="GO" id="GO:0006935">
    <property type="term" value="P:chemotaxis"/>
    <property type="evidence" value="ECO:0007669"/>
    <property type="project" value="InterPro"/>
</dbReference>
<keyword evidence="2" id="KW-0488">Methylation</keyword>
<evidence type="ECO:0000259" key="7">
    <source>
        <dbReference type="PROSITE" id="PS50111"/>
    </source>
</evidence>
<evidence type="ECO:0000256" key="4">
    <source>
        <dbReference type="PROSITE-ProRule" id="PRU00284"/>
    </source>
</evidence>
<dbReference type="Gene3D" id="1.10.287.950">
    <property type="entry name" value="Methyl-accepting chemotaxis protein"/>
    <property type="match status" value="1"/>
</dbReference>
<dbReference type="CDD" id="cd19411">
    <property type="entry name" value="MCP2201-like_sensor"/>
    <property type="match status" value="1"/>
</dbReference>
<dbReference type="InterPro" id="IPR004090">
    <property type="entry name" value="Chemotax_Me-accpt_rcpt"/>
</dbReference>
<evidence type="ECO:0000313" key="9">
    <source>
        <dbReference type="EMBL" id="MVW59692.1"/>
    </source>
</evidence>
<dbReference type="RefSeq" id="WP_056125098.1">
    <property type="nucleotide sequence ID" value="NZ_WSES01000002.1"/>
</dbReference>
<reference evidence="9 10" key="1">
    <citation type="submission" date="2019-12" db="EMBL/GenBank/DDBJ databases">
        <authorList>
            <person name="Li C."/>
            <person name="Zhao J."/>
        </authorList>
    </citation>
    <scope>NUCLEOTIDE SEQUENCE [LARGE SCALE GENOMIC DNA]</scope>
    <source>
        <strain evidence="9 10">NEAU-DD11</strain>
    </source>
</reference>
<evidence type="ECO:0000256" key="6">
    <source>
        <dbReference type="SAM" id="Phobius"/>
    </source>
</evidence>
<dbReference type="SMART" id="SM00304">
    <property type="entry name" value="HAMP"/>
    <property type="match status" value="1"/>
</dbReference>
<comment type="caution">
    <text evidence="9">The sequence shown here is derived from an EMBL/GenBank/DDBJ whole genome shotgun (WGS) entry which is preliminary data.</text>
</comment>
<feature type="transmembrane region" description="Helical" evidence="6">
    <location>
        <begin position="190"/>
        <end position="211"/>
    </location>
</feature>
<evidence type="ECO:0000256" key="1">
    <source>
        <dbReference type="ARBA" id="ARBA00004370"/>
    </source>
</evidence>
<evidence type="ECO:0000256" key="3">
    <source>
        <dbReference type="ARBA" id="ARBA00029447"/>
    </source>
</evidence>
<sequence length="519" mass="54403">MKMSNFRIGTRLAAGFGLVLVLLALVVAVGLQRFHDVGRATATLIDDDWAKAEAAATIDTMTRANARRTLELFIAPDDGYRTRVREKIASNRHEIDGALATLRRLVASAEGKAVLARVTERREAYVASFTQVNALVDAGKRDEAQQLVLAETLPRLDVLQQAVHDLNVLQKGRAVAAGKTVQDRIASGRVLMLALGGAALAVGLVFAVRLARSIVLPLRSAVAVAQRVAGGDLTSRIEAGSKDEVGELLGALAAMNASLCTMVGEVRRGTETIATASSQIASGNMDLSARTEMQASALQQSASSMEELTGTVQQNADNARAANALAAATATITAEGSDAVARVAATMDEISDGARRIADITGIIDGIAFQTNILALNAAVEAARAGEQGKGFAVVATEVRNLAQRSAAAAREIRHLIDDSTAKIAGGTELTGRAADTMRRVLASVRQVTGIMADITAASDEQRIGIEQVNQAVGQMDSVTQQNAALVEQAAGAAQALQEQAHTLNDTIRMFRLESAGRV</sequence>
<dbReference type="AlphaFoldDB" id="A0A7X3FXC1"/>
<dbReference type="PRINTS" id="PR00260">
    <property type="entry name" value="CHEMTRNSDUCR"/>
</dbReference>
<dbReference type="Pfam" id="PF12729">
    <property type="entry name" value="4HB_MCP_1"/>
    <property type="match status" value="1"/>
</dbReference>
<dbReference type="Pfam" id="PF00015">
    <property type="entry name" value="MCPsignal"/>
    <property type="match status" value="1"/>
</dbReference>
<comment type="subcellular location">
    <subcellularLocation>
        <location evidence="1">Membrane</location>
    </subcellularLocation>
</comment>
<dbReference type="InterPro" id="IPR047347">
    <property type="entry name" value="YvaQ-like_sensor"/>
</dbReference>
<dbReference type="Pfam" id="PF00672">
    <property type="entry name" value="HAMP"/>
    <property type="match status" value="1"/>
</dbReference>
<dbReference type="GO" id="GO:0005886">
    <property type="term" value="C:plasma membrane"/>
    <property type="evidence" value="ECO:0007669"/>
    <property type="project" value="TreeGrafter"/>
</dbReference>
<evidence type="ECO:0000313" key="10">
    <source>
        <dbReference type="Proteomes" id="UP000443353"/>
    </source>
</evidence>
<dbReference type="Proteomes" id="UP000443353">
    <property type="component" value="Unassembled WGS sequence"/>
</dbReference>
<dbReference type="InterPro" id="IPR003660">
    <property type="entry name" value="HAMP_dom"/>
</dbReference>
<dbReference type="GO" id="GO:0007165">
    <property type="term" value="P:signal transduction"/>
    <property type="evidence" value="ECO:0007669"/>
    <property type="project" value="UniProtKB-KW"/>
</dbReference>
<accession>A0A7X3FXC1</accession>
<keyword evidence="6" id="KW-0812">Transmembrane</keyword>
<keyword evidence="4" id="KW-0807">Transducer</keyword>
<evidence type="ECO:0000256" key="5">
    <source>
        <dbReference type="SAM" id="Coils"/>
    </source>
</evidence>
<gene>
    <name evidence="9" type="ORF">GPY61_07095</name>
</gene>
<dbReference type="EMBL" id="WSES01000002">
    <property type="protein sequence ID" value="MVW59692.1"/>
    <property type="molecule type" value="Genomic_DNA"/>
</dbReference>
<dbReference type="PROSITE" id="PS50111">
    <property type="entry name" value="CHEMOTAXIS_TRANSDUC_2"/>
    <property type="match status" value="1"/>
</dbReference>
<feature type="domain" description="Methyl-accepting transducer" evidence="7">
    <location>
        <begin position="269"/>
        <end position="498"/>
    </location>
</feature>
<dbReference type="InterPro" id="IPR051310">
    <property type="entry name" value="MCP_chemotaxis"/>
</dbReference>
<dbReference type="SMART" id="SM00283">
    <property type="entry name" value="MA"/>
    <property type="match status" value="1"/>
</dbReference>
<evidence type="ECO:0000259" key="8">
    <source>
        <dbReference type="PROSITE" id="PS50885"/>
    </source>
</evidence>
<protein>
    <submittedName>
        <fullName evidence="9">HAMP domain-containing protein</fullName>
    </submittedName>
</protein>
<dbReference type="InterPro" id="IPR024478">
    <property type="entry name" value="HlyB_4HB_MCP"/>
</dbReference>
<evidence type="ECO:0000256" key="2">
    <source>
        <dbReference type="ARBA" id="ARBA00022481"/>
    </source>
</evidence>
<dbReference type="InterPro" id="IPR004089">
    <property type="entry name" value="MCPsignal_dom"/>
</dbReference>
<dbReference type="SUPFAM" id="SSF58104">
    <property type="entry name" value="Methyl-accepting chemotaxis protein (MCP) signaling domain"/>
    <property type="match status" value="1"/>
</dbReference>
<dbReference type="FunFam" id="1.10.287.950:FF:000001">
    <property type="entry name" value="Methyl-accepting chemotaxis sensory transducer"/>
    <property type="match status" value="1"/>
</dbReference>
<dbReference type="PANTHER" id="PTHR43531">
    <property type="entry name" value="PROTEIN ICFG"/>
    <property type="match status" value="1"/>
</dbReference>
<keyword evidence="6" id="KW-1133">Transmembrane helix</keyword>
<name>A0A7X3FXC1_9BURK</name>
<feature type="domain" description="HAMP" evidence="8">
    <location>
        <begin position="212"/>
        <end position="264"/>
    </location>
</feature>